<dbReference type="EMBL" id="KZ308943">
    <property type="protein sequence ID" value="KAG8235736.1"/>
    <property type="molecule type" value="Genomic_DNA"/>
</dbReference>
<evidence type="ECO:0000313" key="3">
    <source>
        <dbReference type="Proteomes" id="UP000792457"/>
    </source>
</evidence>
<feature type="domain" description="PiggyBac transposable element-derived protein" evidence="1">
    <location>
        <begin position="39"/>
        <end position="128"/>
    </location>
</feature>
<gene>
    <name evidence="2" type="ORF">J437_LFUL016198</name>
</gene>
<evidence type="ECO:0000313" key="2">
    <source>
        <dbReference type="EMBL" id="KAG8235736.1"/>
    </source>
</evidence>
<accession>A0A8K0KKW7</accession>
<dbReference type="PANTHER" id="PTHR46599">
    <property type="entry name" value="PIGGYBAC TRANSPOSABLE ELEMENT-DERIVED PROTEIN 4"/>
    <property type="match status" value="1"/>
</dbReference>
<reference evidence="2" key="2">
    <citation type="submission" date="2017-10" db="EMBL/GenBank/DDBJ databases">
        <title>Ladona fulva Genome sequencing and assembly.</title>
        <authorList>
            <person name="Murali S."/>
            <person name="Richards S."/>
            <person name="Bandaranaike D."/>
            <person name="Bellair M."/>
            <person name="Blankenburg K."/>
            <person name="Chao H."/>
            <person name="Dinh H."/>
            <person name="Doddapaneni H."/>
            <person name="Dugan-Rocha S."/>
            <person name="Elkadiri S."/>
            <person name="Gnanaolivu R."/>
            <person name="Hernandez B."/>
            <person name="Skinner E."/>
            <person name="Javaid M."/>
            <person name="Lee S."/>
            <person name="Li M."/>
            <person name="Ming W."/>
            <person name="Munidasa M."/>
            <person name="Muniz J."/>
            <person name="Nguyen L."/>
            <person name="Hughes D."/>
            <person name="Osuji N."/>
            <person name="Pu L.-L."/>
            <person name="Puazo M."/>
            <person name="Qu C."/>
            <person name="Quiroz J."/>
            <person name="Raj R."/>
            <person name="Weissenberger G."/>
            <person name="Xin Y."/>
            <person name="Zou X."/>
            <person name="Han Y."/>
            <person name="Worley K."/>
            <person name="Muzny D."/>
            <person name="Gibbs R."/>
        </authorList>
    </citation>
    <scope>NUCLEOTIDE SEQUENCE</scope>
    <source>
        <strain evidence="2">Sampled in the wild</strain>
    </source>
</reference>
<organism evidence="2 3">
    <name type="scientific">Ladona fulva</name>
    <name type="common">Scarce chaser dragonfly</name>
    <name type="synonym">Libellula fulva</name>
    <dbReference type="NCBI Taxonomy" id="123851"/>
    <lineage>
        <taxon>Eukaryota</taxon>
        <taxon>Metazoa</taxon>
        <taxon>Ecdysozoa</taxon>
        <taxon>Arthropoda</taxon>
        <taxon>Hexapoda</taxon>
        <taxon>Insecta</taxon>
        <taxon>Pterygota</taxon>
        <taxon>Palaeoptera</taxon>
        <taxon>Odonata</taxon>
        <taxon>Epiprocta</taxon>
        <taxon>Anisoptera</taxon>
        <taxon>Libelluloidea</taxon>
        <taxon>Libellulidae</taxon>
        <taxon>Ladona</taxon>
    </lineage>
</organism>
<keyword evidence="3" id="KW-1185">Reference proteome</keyword>
<dbReference type="OrthoDB" id="10057959at2759"/>
<dbReference type="AlphaFoldDB" id="A0A8K0KKW7"/>
<reference evidence="2" key="1">
    <citation type="submission" date="2013-04" db="EMBL/GenBank/DDBJ databases">
        <authorList>
            <person name="Qu J."/>
            <person name="Murali S.C."/>
            <person name="Bandaranaike D."/>
            <person name="Bellair M."/>
            <person name="Blankenburg K."/>
            <person name="Chao H."/>
            <person name="Dinh H."/>
            <person name="Doddapaneni H."/>
            <person name="Downs B."/>
            <person name="Dugan-Rocha S."/>
            <person name="Elkadiri S."/>
            <person name="Gnanaolivu R.D."/>
            <person name="Hernandez B."/>
            <person name="Javaid M."/>
            <person name="Jayaseelan J.C."/>
            <person name="Lee S."/>
            <person name="Li M."/>
            <person name="Ming W."/>
            <person name="Munidasa M."/>
            <person name="Muniz J."/>
            <person name="Nguyen L."/>
            <person name="Ongeri F."/>
            <person name="Osuji N."/>
            <person name="Pu L.-L."/>
            <person name="Puazo M."/>
            <person name="Qu C."/>
            <person name="Quiroz J."/>
            <person name="Raj R."/>
            <person name="Weissenberger G."/>
            <person name="Xin Y."/>
            <person name="Zou X."/>
            <person name="Han Y."/>
            <person name="Richards S."/>
            <person name="Worley K."/>
            <person name="Muzny D."/>
            <person name="Gibbs R."/>
        </authorList>
    </citation>
    <scope>NUCLEOTIDE SEQUENCE</scope>
    <source>
        <strain evidence="2">Sampled in the wild</strain>
    </source>
</reference>
<dbReference type="PANTHER" id="PTHR46599:SF3">
    <property type="entry name" value="PIGGYBAC TRANSPOSABLE ELEMENT-DERIVED PROTEIN 4"/>
    <property type="match status" value="1"/>
</dbReference>
<sequence length="176" mass="20579">MSRKLMLELKVNKKCVKWILEEIDVDVDDSGAGVYKSSHLNVRDLWARDSAGLEIFYSIMSYNRFLFWMLCIRFDNVLTHKDSLQTDKLAAIRKNYKEFNDSIRISYNVGLYIFIVENNLTGPHKTDFRPSEVVKRITKHLQGASRNITTDNWYTSYPLSTEILAKKTMLVDTKKK</sequence>
<protein>
    <recommendedName>
        <fullName evidence="1">PiggyBac transposable element-derived protein domain-containing protein</fullName>
    </recommendedName>
</protein>
<proteinExistence type="predicted"/>
<evidence type="ECO:0000259" key="1">
    <source>
        <dbReference type="Pfam" id="PF13843"/>
    </source>
</evidence>
<comment type="caution">
    <text evidence="2">The sequence shown here is derived from an EMBL/GenBank/DDBJ whole genome shotgun (WGS) entry which is preliminary data.</text>
</comment>
<dbReference type="InterPro" id="IPR029526">
    <property type="entry name" value="PGBD"/>
</dbReference>
<dbReference type="Pfam" id="PF13843">
    <property type="entry name" value="DDE_Tnp_1_7"/>
    <property type="match status" value="1"/>
</dbReference>
<name>A0A8K0KKW7_LADFU</name>
<dbReference type="Proteomes" id="UP000792457">
    <property type="component" value="Unassembled WGS sequence"/>
</dbReference>